<sequence>MTLTTIQNELDLLVEENQSKFQIINTLTESRLF</sequence>
<reference evidence="1" key="1">
    <citation type="submission" date="2018-05" db="EMBL/GenBank/DDBJ databases">
        <authorList>
            <person name="Lanie J.A."/>
            <person name="Ng W.-L."/>
            <person name="Kazmierczak K.M."/>
            <person name="Andrzejewski T.M."/>
            <person name="Davidsen T.M."/>
            <person name="Wayne K.J."/>
            <person name="Tettelin H."/>
            <person name="Glass J.I."/>
            <person name="Rusch D."/>
            <person name="Podicherti R."/>
            <person name="Tsui H.-C.T."/>
            <person name="Winkler M.E."/>
        </authorList>
    </citation>
    <scope>NUCLEOTIDE SEQUENCE</scope>
</reference>
<name>A0A382NDC8_9ZZZZ</name>
<proteinExistence type="predicted"/>
<dbReference type="AlphaFoldDB" id="A0A382NDC8"/>
<accession>A0A382NDC8</accession>
<dbReference type="EMBL" id="UINC01099177">
    <property type="protein sequence ID" value="SVC58247.1"/>
    <property type="molecule type" value="Genomic_DNA"/>
</dbReference>
<gene>
    <name evidence="1" type="ORF">METZ01_LOCUS311101</name>
</gene>
<feature type="non-terminal residue" evidence="1">
    <location>
        <position position="1"/>
    </location>
</feature>
<evidence type="ECO:0000313" key="1">
    <source>
        <dbReference type="EMBL" id="SVC58247.1"/>
    </source>
</evidence>
<protein>
    <submittedName>
        <fullName evidence="1">Uncharacterized protein</fullName>
    </submittedName>
</protein>
<organism evidence="1">
    <name type="scientific">marine metagenome</name>
    <dbReference type="NCBI Taxonomy" id="408172"/>
    <lineage>
        <taxon>unclassified sequences</taxon>
        <taxon>metagenomes</taxon>
        <taxon>ecological metagenomes</taxon>
    </lineage>
</organism>
<feature type="non-terminal residue" evidence="1">
    <location>
        <position position="33"/>
    </location>
</feature>